<accession>A0A947DAE0</accession>
<name>A0A947DAE0_9HYPH</name>
<evidence type="ECO:0000256" key="3">
    <source>
        <dbReference type="ARBA" id="ARBA00022475"/>
    </source>
</evidence>
<feature type="transmembrane region" description="Helical" evidence="7">
    <location>
        <begin position="6"/>
        <end position="25"/>
    </location>
</feature>
<dbReference type="PANTHER" id="PTHR33884:SF3">
    <property type="entry name" value="UPF0410 PROTEIN YMGE"/>
    <property type="match status" value="1"/>
</dbReference>
<keyword evidence="4 7" id="KW-0812">Transmembrane</keyword>
<comment type="caution">
    <text evidence="8">The sequence shown here is derived from an EMBL/GenBank/DDBJ whole genome shotgun (WGS) entry which is preliminary data.</text>
</comment>
<evidence type="ECO:0000256" key="4">
    <source>
        <dbReference type="ARBA" id="ARBA00022692"/>
    </source>
</evidence>
<comment type="similarity">
    <text evidence="2">Belongs to the UPF0410 family.</text>
</comment>
<dbReference type="EMBL" id="JAHHZF010000009">
    <property type="protein sequence ID" value="MBT9291472.1"/>
    <property type="molecule type" value="Genomic_DNA"/>
</dbReference>
<evidence type="ECO:0000313" key="9">
    <source>
        <dbReference type="Proteomes" id="UP000766595"/>
    </source>
</evidence>
<keyword evidence="3" id="KW-1003">Cell membrane</keyword>
<protein>
    <submittedName>
        <fullName evidence="8">GlsB/YeaQ/YmgE family stress response membrane protein</fullName>
    </submittedName>
</protein>
<evidence type="ECO:0000256" key="7">
    <source>
        <dbReference type="SAM" id="Phobius"/>
    </source>
</evidence>
<dbReference type="PANTHER" id="PTHR33884">
    <property type="entry name" value="UPF0410 PROTEIN YMGE"/>
    <property type="match status" value="1"/>
</dbReference>
<dbReference type="Pfam" id="PF04226">
    <property type="entry name" value="Transgly_assoc"/>
    <property type="match status" value="1"/>
</dbReference>
<keyword evidence="5 7" id="KW-1133">Transmembrane helix</keyword>
<evidence type="ECO:0000313" key="8">
    <source>
        <dbReference type="EMBL" id="MBT9291472.1"/>
    </source>
</evidence>
<evidence type="ECO:0000256" key="6">
    <source>
        <dbReference type="ARBA" id="ARBA00023136"/>
    </source>
</evidence>
<evidence type="ECO:0000256" key="1">
    <source>
        <dbReference type="ARBA" id="ARBA00004651"/>
    </source>
</evidence>
<dbReference type="InterPro" id="IPR007341">
    <property type="entry name" value="Transgly_assoc"/>
</dbReference>
<reference evidence="8 9" key="1">
    <citation type="submission" date="2021-06" db="EMBL/GenBank/DDBJ databases">
        <authorList>
            <person name="Grouzdev D.S."/>
            <person name="Koziaeva V."/>
        </authorList>
    </citation>
    <scope>NUCLEOTIDE SEQUENCE [LARGE SCALE GENOMIC DNA]</scope>
    <source>
        <strain evidence="8 9">22</strain>
    </source>
</reference>
<dbReference type="GO" id="GO:0005886">
    <property type="term" value="C:plasma membrane"/>
    <property type="evidence" value="ECO:0007669"/>
    <property type="project" value="UniProtKB-SubCell"/>
</dbReference>
<evidence type="ECO:0000256" key="2">
    <source>
        <dbReference type="ARBA" id="ARBA00011006"/>
    </source>
</evidence>
<evidence type="ECO:0000256" key="5">
    <source>
        <dbReference type="ARBA" id="ARBA00022989"/>
    </source>
</evidence>
<feature type="transmembrane region" description="Helical" evidence="7">
    <location>
        <begin position="64"/>
        <end position="81"/>
    </location>
</feature>
<organism evidence="8 9">
    <name type="scientific">Prosthecodimorpha staleyi</name>
    <dbReference type="NCBI Taxonomy" id="2840188"/>
    <lineage>
        <taxon>Bacteria</taxon>
        <taxon>Pseudomonadati</taxon>
        <taxon>Pseudomonadota</taxon>
        <taxon>Alphaproteobacteria</taxon>
        <taxon>Hyphomicrobiales</taxon>
        <taxon>Ancalomicrobiaceae</taxon>
        <taxon>Prosthecodimorpha</taxon>
    </lineage>
</organism>
<feature type="transmembrane region" description="Helical" evidence="7">
    <location>
        <begin position="32"/>
        <end position="52"/>
    </location>
</feature>
<keyword evidence="9" id="KW-1185">Reference proteome</keyword>
<dbReference type="RefSeq" id="WP_261970010.1">
    <property type="nucleotide sequence ID" value="NZ_JAHHZF010000009.1"/>
</dbReference>
<comment type="subcellular location">
    <subcellularLocation>
        <location evidence="1">Cell membrane</location>
        <topology evidence="1">Multi-pass membrane protein</topology>
    </subcellularLocation>
</comment>
<dbReference type="AlphaFoldDB" id="A0A947DAE0"/>
<sequence length="82" mass="8328">MDTRALLITLAIGLVAGWLASFVVGGGNILRYLLTGVIGSVVGSFLFSKLGIHLGIGNALVEQILVATVGAIVVVLIARALA</sequence>
<gene>
    <name evidence="8" type="ORF">KL771_18545</name>
</gene>
<keyword evidence="6 7" id="KW-0472">Membrane</keyword>
<dbReference type="Proteomes" id="UP000766595">
    <property type="component" value="Unassembled WGS sequence"/>
</dbReference>
<proteinExistence type="inferred from homology"/>